<dbReference type="OrthoDB" id="9772607at2"/>
<feature type="domain" description="HTH araC/xylS-type" evidence="4">
    <location>
        <begin position="217"/>
        <end position="315"/>
    </location>
</feature>
<organism evidence="5 6">
    <name type="scientific">Faecalicatena contorta</name>
    <dbReference type="NCBI Taxonomy" id="39482"/>
    <lineage>
        <taxon>Bacteria</taxon>
        <taxon>Bacillati</taxon>
        <taxon>Bacillota</taxon>
        <taxon>Clostridia</taxon>
        <taxon>Lachnospirales</taxon>
        <taxon>Lachnospiraceae</taxon>
        <taxon>Faecalicatena</taxon>
    </lineage>
</organism>
<evidence type="ECO:0000256" key="1">
    <source>
        <dbReference type="ARBA" id="ARBA00023015"/>
    </source>
</evidence>
<reference evidence="6" key="1">
    <citation type="submission" date="2017-07" db="EMBL/GenBank/DDBJ databases">
        <authorList>
            <person name="Varghese N."/>
            <person name="Submissions S."/>
        </authorList>
    </citation>
    <scope>NUCLEOTIDE SEQUENCE [LARGE SCALE GENOMIC DNA]</scope>
    <source>
        <strain evidence="6">NLAE-zl-C134</strain>
    </source>
</reference>
<proteinExistence type="predicted"/>
<dbReference type="InterPro" id="IPR009057">
    <property type="entry name" value="Homeodomain-like_sf"/>
</dbReference>
<dbReference type="PROSITE" id="PS01124">
    <property type="entry name" value="HTH_ARAC_FAMILY_2"/>
    <property type="match status" value="1"/>
</dbReference>
<dbReference type="PANTHER" id="PTHR47893:SF1">
    <property type="entry name" value="REGULATORY PROTEIN PCHR"/>
    <property type="match status" value="1"/>
</dbReference>
<dbReference type="AlphaFoldDB" id="A0A315ZTJ8"/>
<dbReference type="SUPFAM" id="SSF46689">
    <property type="entry name" value="Homeodomain-like"/>
    <property type="match status" value="2"/>
</dbReference>
<gene>
    <name evidence="5" type="ORF">SAMN05216529_10926</name>
</gene>
<dbReference type="PANTHER" id="PTHR47893">
    <property type="entry name" value="REGULATORY PROTEIN PCHR"/>
    <property type="match status" value="1"/>
</dbReference>
<dbReference type="InterPro" id="IPR018060">
    <property type="entry name" value="HTH_AraC"/>
</dbReference>
<evidence type="ECO:0000259" key="4">
    <source>
        <dbReference type="PROSITE" id="PS01124"/>
    </source>
</evidence>
<dbReference type="PRINTS" id="PR00032">
    <property type="entry name" value="HTHARAC"/>
</dbReference>
<evidence type="ECO:0000313" key="6">
    <source>
        <dbReference type="Proteomes" id="UP000254051"/>
    </source>
</evidence>
<evidence type="ECO:0000256" key="3">
    <source>
        <dbReference type="ARBA" id="ARBA00023163"/>
    </source>
</evidence>
<dbReference type="InterPro" id="IPR018062">
    <property type="entry name" value="HTH_AraC-typ_CS"/>
</dbReference>
<dbReference type="GO" id="GO:0043565">
    <property type="term" value="F:sequence-specific DNA binding"/>
    <property type="evidence" value="ECO:0007669"/>
    <property type="project" value="InterPro"/>
</dbReference>
<keyword evidence="1" id="KW-0805">Transcription regulation</keyword>
<protein>
    <submittedName>
        <fullName evidence="5">AraC-type DNA-binding protein</fullName>
    </submittedName>
</protein>
<dbReference type="PROSITE" id="PS00041">
    <property type="entry name" value="HTH_ARAC_FAMILY_1"/>
    <property type="match status" value="1"/>
</dbReference>
<keyword evidence="2 5" id="KW-0238">DNA-binding</keyword>
<keyword evidence="3" id="KW-0804">Transcription</keyword>
<keyword evidence="6" id="KW-1185">Reference proteome</keyword>
<dbReference type="EMBL" id="UHJJ01000009">
    <property type="protein sequence ID" value="SUQ14976.1"/>
    <property type="molecule type" value="Genomic_DNA"/>
</dbReference>
<dbReference type="InterPro" id="IPR020449">
    <property type="entry name" value="Tscrpt_reg_AraC-type_HTH"/>
</dbReference>
<dbReference type="Gene3D" id="1.10.10.60">
    <property type="entry name" value="Homeodomain-like"/>
    <property type="match status" value="2"/>
</dbReference>
<evidence type="ECO:0000256" key="2">
    <source>
        <dbReference type="ARBA" id="ARBA00023125"/>
    </source>
</evidence>
<evidence type="ECO:0000313" key="5">
    <source>
        <dbReference type="EMBL" id="SUQ14976.1"/>
    </source>
</evidence>
<dbReference type="SMART" id="SM00342">
    <property type="entry name" value="HTH_ARAC"/>
    <property type="match status" value="1"/>
</dbReference>
<dbReference type="InterPro" id="IPR053142">
    <property type="entry name" value="PchR_regulatory_protein"/>
</dbReference>
<dbReference type="Pfam" id="PF12833">
    <property type="entry name" value="HTH_18"/>
    <property type="match status" value="1"/>
</dbReference>
<sequence length="316" mass="36580">MRVRQYADLTQFGFRLSDKGVNWKEYKSKEEGEPLCTKSYKIMPGVEVYYNDYCTFKRFSGKMQMCDFFQLAYSHSGIYESRINSCRTLRLSAGEVMLITNVVQSYDSCMPLGFYTGFNVMFYPELFASDTEDFFSHFSLNIIQLFKQLMSGKSVTVFSCCPHMLPVMESLFQACREGNIPHMKLRLLEVLMEVSAYQRSIDNHYQYISNKSFQVIQSVKEYIEQDMTKHITIKELSEIFGISQTSLKDNFKAVYGYAPYEYLKRFRMNYAARLLKTTSLSVADISTQIGYENSSKFSSAFSNVYGVAPLSYRKSG</sequence>
<dbReference type="Proteomes" id="UP000254051">
    <property type="component" value="Unassembled WGS sequence"/>
</dbReference>
<dbReference type="GO" id="GO:0003700">
    <property type="term" value="F:DNA-binding transcription factor activity"/>
    <property type="evidence" value="ECO:0007669"/>
    <property type="project" value="InterPro"/>
</dbReference>
<accession>A0A315ZTJ8</accession>
<name>A0A315ZTJ8_9FIRM</name>
<dbReference type="RefSeq" id="WP_109712377.1">
    <property type="nucleotide sequence ID" value="NZ_QGDS01000009.1"/>
</dbReference>